<dbReference type="PANTHER" id="PTHR30250:SF11">
    <property type="entry name" value="O-ANTIGEN TRANSPORTER-RELATED"/>
    <property type="match status" value="1"/>
</dbReference>
<accession>A0AAE7VJ91</accession>
<dbReference type="Proteomes" id="UP000503464">
    <property type="component" value="Chromosome"/>
</dbReference>
<dbReference type="GO" id="GO:0005886">
    <property type="term" value="C:plasma membrane"/>
    <property type="evidence" value="ECO:0007669"/>
    <property type="project" value="UniProtKB-SubCell"/>
</dbReference>
<evidence type="ECO:0000313" key="8">
    <source>
        <dbReference type="Proteomes" id="UP000503464"/>
    </source>
</evidence>
<keyword evidence="5 6" id="KW-0472">Membrane</keyword>
<feature type="transmembrane region" description="Helical" evidence="6">
    <location>
        <begin position="333"/>
        <end position="351"/>
    </location>
</feature>
<evidence type="ECO:0000256" key="1">
    <source>
        <dbReference type="ARBA" id="ARBA00004651"/>
    </source>
</evidence>
<evidence type="ECO:0000256" key="4">
    <source>
        <dbReference type="ARBA" id="ARBA00022989"/>
    </source>
</evidence>
<dbReference type="RefSeq" id="WP_253082492.1">
    <property type="nucleotide sequence ID" value="NZ_CP054160.3"/>
</dbReference>
<evidence type="ECO:0000256" key="6">
    <source>
        <dbReference type="SAM" id="Phobius"/>
    </source>
</evidence>
<feature type="transmembrane region" description="Helical" evidence="6">
    <location>
        <begin position="265"/>
        <end position="288"/>
    </location>
</feature>
<sequence>MLLINLVSNIIIIRYLGVKDFGLLALFQVYYALVISISEFGVRRVYSSLKSTRRESIVFLQTFKFKSAAAIFLGILICVLIKSFNLSNVYFLLLLAVLASPLELYVYHFEANLENAILVRLRLIINVSLSFLRIALCLLGADVFYIVATYAINNIIINGFCFYLSKLKDFSFVSVKSRRANSIISRHILDRSLFFWISMIIVQVNMRTDQLMLSAFTTVTAVGIYAGAYKLIEQLMSIPSVLASVFLPYMSKAVNQNKKESLENLYLYSILITIPISVLLVIIAPYIIPLLLGNEFIKSVSVFQLLAIAFPFLVIANFSGLYYSMFMLEKLAIFRNTMGLVISLVCNYFFIKIFGPVGAAISVIFSFFFIAFIAELLVPGARDNVYMKYRALLRIFKLSTYSNLLIYARNVKRQ</sequence>
<evidence type="ECO:0000256" key="2">
    <source>
        <dbReference type="ARBA" id="ARBA00022475"/>
    </source>
</evidence>
<dbReference type="Pfam" id="PF13440">
    <property type="entry name" value="Polysacc_synt_3"/>
    <property type="match status" value="1"/>
</dbReference>
<proteinExistence type="predicted"/>
<evidence type="ECO:0000313" key="7">
    <source>
        <dbReference type="EMBL" id="QXT42914.2"/>
    </source>
</evidence>
<name>A0AAE7VJ91_SERFO</name>
<dbReference type="AlphaFoldDB" id="A0AAE7VJ91"/>
<protein>
    <submittedName>
        <fullName evidence="7">Oligosaccharide flippase family protein</fullName>
    </submittedName>
</protein>
<keyword evidence="3 6" id="KW-0812">Transmembrane</keyword>
<keyword evidence="4 6" id="KW-1133">Transmembrane helix</keyword>
<evidence type="ECO:0000256" key="5">
    <source>
        <dbReference type="ARBA" id="ARBA00023136"/>
    </source>
</evidence>
<feature type="transmembrane region" description="Helical" evidence="6">
    <location>
        <begin position="357"/>
        <end position="378"/>
    </location>
</feature>
<feature type="transmembrane region" description="Helical" evidence="6">
    <location>
        <begin position="63"/>
        <end position="84"/>
    </location>
</feature>
<evidence type="ECO:0000256" key="3">
    <source>
        <dbReference type="ARBA" id="ARBA00022692"/>
    </source>
</evidence>
<reference evidence="8" key="1">
    <citation type="submission" date="2020-03" db="EMBL/GenBank/DDBJ databases">
        <title>Genome sequences of seven Enterobacteriaceae strains isolated from Canadian wastewater treatment facilities.</title>
        <authorList>
            <person name="Huang H."/>
            <person name="Chmara J.T."/>
            <person name="Duceppe M.-O."/>
        </authorList>
    </citation>
    <scope>NUCLEOTIDE SEQUENCE [LARGE SCALE GENOMIC DNA]</scope>
    <source>
        <strain evidence="8">Biosolid 3</strain>
    </source>
</reference>
<dbReference type="PANTHER" id="PTHR30250">
    <property type="entry name" value="PST FAMILY PREDICTED COLANIC ACID TRANSPORTER"/>
    <property type="match status" value="1"/>
</dbReference>
<gene>
    <name evidence="7" type="ORF">G9399_17480</name>
</gene>
<dbReference type="EMBL" id="CP054160">
    <property type="protein sequence ID" value="QXT42914.2"/>
    <property type="molecule type" value="Genomic_DNA"/>
</dbReference>
<feature type="transmembrane region" description="Helical" evidence="6">
    <location>
        <begin position="21"/>
        <end position="42"/>
    </location>
</feature>
<keyword evidence="2" id="KW-1003">Cell membrane</keyword>
<comment type="subcellular location">
    <subcellularLocation>
        <location evidence="1">Cell membrane</location>
        <topology evidence="1">Multi-pass membrane protein</topology>
    </subcellularLocation>
</comment>
<dbReference type="InterPro" id="IPR050833">
    <property type="entry name" value="Poly_Biosynth_Transport"/>
</dbReference>
<feature type="transmembrane region" description="Helical" evidence="6">
    <location>
        <begin position="90"/>
        <end position="109"/>
    </location>
</feature>
<feature type="transmembrane region" description="Helical" evidence="6">
    <location>
        <begin position="300"/>
        <end position="321"/>
    </location>
</feature>
<organism evidence="7 8">
    <name type="scientific">Serratia fonticola</name>
    <dbReference type="NCBI Taxonomy" id="47917"/>
    <lineage>
        <taxon>Bacteria</taxon>
        <taxon>Pseudomonadati</taxon>
        <taxon>Pseudomonadota</taxon>
        <taxon>Gammaproteobacteria</taxon>
        <taxon>Enterobacterales</taxon>
        <taxon>Yersiniaceae</taxon>
        <taxon>Serratia</taxon>
    </lineage>
</organism>
<feature type="transmembrane region" description="Helical" evidence="6">
    <location>
        <begin position="121"/>
        <end position="141"/>
    </location>
</feature>